<dbReference type="Proteomes" id="UP001152797">
    <property type="component" value="Unassembled WGS sequence"/>
</dbReference>
<feature type="region of interest" description="Disordered" evidence="1">
    <location>
        <begin position="462"/>
        <end position="489"/>
    </location>
</feature>
<reference evidence="3" key="1">
    <citation type="submission" date="2022-10" db="EMBL/GenBank/DDBJ databases">
        <authorList>
            <person name="Chen Y."/>
            <person name="Dougan E. K."/>
            <person name="Chan C."/>
            <person name="Rhodes N."/>
            <person name="Thang M."/>
        </authorList>
    </citation>
    <scope>NUCLEOTIDE SEQUENCE</scope>
</reference>
<organism evidence="3">
    <name type="scientific">Cladocopium goreaui</name>
    <dbReference type="NCBI Taxonomy" id="2562237"/>
    <lineage>
        <taxon>Eukaryota</taxon>
        <taxon>Sar</taxon>
        <taxon>Alveolata</taxon>
        <taxon>Dinophyceae</taxon>
        <taxon>Suessiales</taxon>
        <taxon>Symbiodiniaceae</taxon>
        <taxon>Cladocopium</taxon>
    </lineage>
</organism>
<gene>
    <name evidence="3" type="ORF">C1SCF055_LOCUS13327</name>
</gene>
<dbReference type="OrthoDB" id="444393at2759"/>
<feature type="compositionally biased region" description="Basic and acidic residues" evidence="1">
    <location>
        <begin position="182"/>
        <end position="197"/>
    </location>
</feature>
<comment type="caution">
    <text evidence="3">The sequence shown here is derived from an EMBL/GenBank/DDBJ whole genome shotgun (WGS) entry which is preliminary data.</text>
</comment>
<feature type="chain" id="PRO_5043272184" evidence="2">
    <location>
        <begin position="18"/>
        <end position="607"/>
    </location>
</feature>
<name>A0A9P1FT63_9DINO</name>
<dbReference type="AlphaFoldDB" id="A0A9P1FT63"/>
<protein>
    <submittedName>
        <fullName evidence="5">Phosphogluconate dehydrogenase (NADP(+)-dependent, decarboxylating)</fullName>
    </submittedName>
</protein>
<feature type="compositionally biased region" description="Basic residues" evidence="1">
    <location>
        <begin position="170"/>
        <end position="181"/>
    </location>
</feature>
<evidence type="ECO:0000313" key="5">
    <source>
        <dbReference type="EMBL" id="CAL4773252.1"/>
    </source>
</evidence>
<evidence type="ECO:0000313" key="4">
    <source>
        <dbReference type="EMBL" id="CAL1139315.1"/>
    </source>
</evidence>
<feature type="compositionally biased region" description="Polar residues" evidence="1">
    <location>
        <begin position="219"/>
        <end position="229"/>
    </location>
</feature>
<feature type="compositionally biased region" description="Basic residues" evidence="1">
    <location>
        <begin position="143"/>
        <end position="157"/>
    </location>
</feature>
<reference evidence="4" key="2">
    <citation type="submission" date="2024-04" db="EMBL/GenBank/DDBJ databases">
        <authorList>
            <person name="Chen Y."/>
            <person name="Shah S."/>
            <person name="Dougan E. K."/>
            <person name="Thang M."/>
            <person name="Chan C."/>
        </authorList>
    </citation>
    <scope>NUCLEOTIDE SEQUENCE [LARGE SCALE GENOMIC DNA]</scope>
</reference>
<feature type="signal peptide" evidence="2">
    <location>
        <begin position="1"/>
        <end position="17"/>
    </location>
</feature>
<feature type="region of interest" description="Disordered" evidence="1">
    <location>
        <begin position="123"/>
        <end position="230"/>
    </location>
</feature>
<evidence type="ECO:0000313" key="3">
    <source>
        <dbReference type="EMBL" id="CAI3985940.1"/>
    </source>
</evidence>
<dbReference type="EMBL" id="CAMXCT010001030">
    <property type="protein sequence ID" value="CAI3985940.1"/>
    <property type="molecule type" value="Genomic_DNA"/>
</dbReference>
<sequence>MALLLLVAACVFPVCLSQTGLAGPGFSGVWHYVNVPAILCQGGAGFADIAIQKPPSGDYEPHVFTVFCTSNGAMTLSFVARDASGRTITDQSSGLNLRPVTPGTNYGRRLENNSLPLAEQFEKPAEPGSRFLSSVSASDPRRLSSRRRSFSSSSRRRTYTDSRRRTMSSPRRRVLTSPRRRTVLDTRRRTSIDDSRRRAAVLPSPRRRTYSSDGRRRSFSSYSNPSRPNMGQYGYANQHYAYQNYGGQMPMTTPYGYSGANAYQGSSGNGMKIAIAGGAGLLAGIAANKLMHHWGGYSQEQLMNAPCSRGSWQGTCGTCMNQYGANNCNAMLAPKFNAARDDLMSTGFTPAQVQWPLQVRVTHVAGPEFNPMLICTPPAPGMAHPPVPQVFLTLTALQSYSNSGGSPYGGYSQYGGYSPGYEQQTSRGGIIASVASSLLCCCCCCGLVAFFCVRKGKSSVGDSSSDDEGTELSHHAHHAHNPYWDTAPHAPPGPYGSAPGFMGTAAPNGQYWSQYCHGEPEISSGNFIVGPWGECLAWAVVYEHQNQWENDPDYRELGPVGGVIRAMMERAADDQAQAVQSAAEELEVYCKEAIRQDKPLPVINERA</sequence>
<evidence type="ECO:0000256" key="1">
    <source>
        <dbReference type="SAM" id="MobiDB-lite"/>
    </source>
</evidence>
<keyword evidence="6" id="KW-1185">Reference proteome</keyword>
<evidence type="ECO:0000256" key="2">
    <source>
        <dbReference type="SAM" id="SignalP"/>
    </source>
</evidence>
<accession>A0A9P1FT63</accession>
<dbReference type="EMBL" id="CAMXCT020001030">
    <property type="protein sequence ID" value="CAL1139315.1"/>
    <property type="molecule type" value="Genomic_DNA"/>
</dbReference>
<dbReference type="EMBL" id="CAMXCT030001030">
    <property type="protein sequence ID" value="CAL4773252.1"/>
    <property type="molecule type" value="Genomic_DNA"/>
</dbReference>
<evidence type="ECO:0000313" key="6">
    <source>
        <dbReference type="Proteomes" id="UP001152797"/>
    </source>
</evidence>
<keyword evidence="2" id="KW-0732">Signal</keyword>
<proteinExistence type="predicted"/>